<dbReference type="AlphaFoldDB" id="A0AAW0U3E9"/>
<organism evidence="2 3">
    <name type="scientific">Scylla paramamosain</name>
    <name type="common">Mud crab</name>
    <dbReference type="NCBI Taxonomy" id="85552"/>
    <lineage>
        <taxon>Eukaryota</taxon>
        <taxon>Metazoa</taxon>
        <taxon>Ecdysozoa</taxon>
        <taxon>Arthropoda</taxon>
        <taxon>Crustacea</taxon>
        <taxon>Multicrustacea</taxon>
        <taxon>Malacostraca</taxon>
        <taxon>Eumalacostraca</taxon>
        <taxon>Eucarida</taxon>
        <taxon>Decapoda</taxon>
        <taxon>Pleocyemata</taxon>
        <taxon>Brachyura</taxon>
        <taxon>Eubrachyura</taxon>
        <taxon>Portunoidea</taxon>
        <taxon>Portunidae</taxon>
        <taxon>Portuninae</taxon>
        <taxon>Scylla</taxon>
    </lineage>
</organism>
<dbReference type="Proteomes" id="UP001487740">
    <property type="component" value="Unassembled WGS sequence"/>
</dbReference>
<evidence type="ECO:0000313" key="3">
    <source>
        <dbReference type="Proteomes" id="UP001487740"/>
    </source>
</evidence>
<reference evidence="2 3" key="1">
    <citation type="submission" date="2023-03" db="EMBL/GenBank/DDBJ databases">
        <title>High-quality genome of Scylla paramamosain provides insights in environmental adaptation.</title>
        <authorList>
            <person name="Zhang L."/>
        </authorList>
    </citation>
    <scope>NUCLEOTIDE SEQUENCE [LARGE SCALE GENOMIC DNA]</scope>
    <source>
        <strain evidence="2">LZ_2023a</strain>
        <tissue evidence="2">Muscle</tissue>
    </source>
</reference>
<feature type="compositionally biased region" description="Polar residues" evidence="1">
    <location>
        <begin position="258"/>
        <end position="275"/>
    </location>
</feature>
<evidence type="ECO:0000256" key="1">
    <source>
        <dbReference type="SAM" id="MobiDB-lite"/>
    </source>
</evidence>
<dbReference type="EMBL" id="JARAKH010000019">
    <property type="protein sequence ID" value="KAK8394291.1"/>
    <property type="molecule type" value="Genomic_DNA"/>
</dbReference>
<comment type="caution">
    <text evidence="2">The sequence shown here is derived from an EMBL/GenBank/DDBJ whole genome shotgun (WGS) entry which is preliminary data.</text>
</comment>
<evidence type="ECO:0000313" key="2">
    <source>
        <dbReference type="EMBL" id="KAK8394291.1"/>
    </source>
</evidence>
<accession>A0AAW0U3E9</accession>
<keyword evidence="3" id="KW-1185">Reference proteome</keyword>
<proteinExistence type="predicted"/>
<protein>
    <submittedName>
        <fullName evidence="2">Uncharacterized protein</fullName>
    </submittedName>
</protein>
<feature type="region of interest" description="Disordered" evidence="1">
    <location>
        <begin position="253"/>
        <end position="275"/>
    </location>
</feature>
<sequence length="275" mass="30997">MLELLPGRAAEQRSIIEVKHRWFRAQDYSVPQTSHHPQLYGAQDLLVSAPQCPGFIPSRRPFIHSAQDLVTSAQDLLPTQPIKSDCLSATELGTRSRLLQLLAPTVRVTRLIPTADAVIVLTATDKDTDAVFQDDVLQKLSQDNYTAILPPELKAKRTVICSRLDDLVYQHHAEELREEVEIQEVFKFPRSNTVKFTFRSSEMARRAREEDLLLFSISLPPHQIKEETYTPLLTCNTCVMLLRTIQPGNVPDLKDSKCAQSARATSTPSEIAKQQ</sequence>
<gene>
    <name evidence="2" type="ORF">O3P69_006472</name>
</gene>
<name>A0AAW0U3E9_SCYPA</name>